<dbReference type="OrthoDB" id="5082551at2759"/>
<sequence length="79" mass="8640">MSNNTGNNVPTNANSQVESTKYSSSKTVDPETASIATVSSSTPLVKKDEQKDEQKKNGTDFDAKKLQEQALKSQIRFSM</sequence>
<keyword evidence="3" id="KW-1185">Reference proteome</keyword>
<feature type="compositionally biased region" description="Basic and acidic residues" evidence="1">
    <location>
        <begin position="45"/>
        <end position="65"/>
    </location>
</feature>
<dbReference type="AlphaFoldDB" id="A0A8H5TQC0"/>
<protein>
    <submittedName>
        <fullName evidence="2">Uncharacterized protein</fullName>
    </submittedName>
</protein>
<evidence type="ECO:0000313" key="2">
    <source>
        <dbReference type="EMBL" id="KAF5676449.1"/>
    </source>
</evidence>
<reference evidence="2 3" key="1">
    <citation type="submission" date="2020-05" db="EMBL/GenBank/DDBJ databases">
        <title>Identification and distribution of gene clusters putatively required for synthesis of sphingolipid metabolism inhibitors in phylogenetically diverse species of the filamentous fungus Fusarium.</title>
        <authorList>
            <person name="Kim H.-S."/>
            <person name="Busman M."/>
            <person name="Brown D.W."/>
            <person name="Divon H."/>
            <person name="Uhlig S."/>
            <person name="Proctor R.H."/>
        </authorList>
    </citation>
    <scope>NUCLEOTIDE SEQUENCE [LARGE SCALE GENOMIC DNA]</scope>
    <source>
        <strain evidence="2 3">NRRL 20693</strain>
    </source>
</reference>
<feature type="region of interest" description="Disordered" evidence="1">
    <location>
        <begin position="1"/>
        <end position="65"/>
    </location>
</feature>
<name>A0A8H5TQC0_FUSHE</name>
<organism evidence="2 3">
    <name type="scientific">Fusarium heterosporum</name>
    <dbReference type="NCBI Taxonomy" id="42747"/>
    <lineage>
        <taxon>Eukaryota</taxon>
        <taxon>Fungi</taxon>
        <taxon>Dikarya</taxon>
        <taxon>Ascomycota</taxon>
        <taxon>Pezizomycotina</taxon>
        <taxon>Sordariomycetes</taxon>
        <taxon>Hypocreomycetidae</taxon>
        <taxon>Hypocreales</taxon>
        <taxon>Nectriaceae</taxon>
        <taxon>Fusarium</taxon>
        <taxon>Fusarium heterosporum species complex</taxon>
    </lineage>
</organism>
<proteinExistence type="predicted"/>
<feature type="compositionally biased region" description="Low complexity" evidence="1">
    <location>
        <begin position="1"/>
        <end position="14"/>
    </location>
</feature>
<evidence type="ECO:0000313" key="3">
    <source>
        <dbReference type="Proteomes" id="UP000567885"/>
    </source>
</evidence>
<comment type="caution">
    <text evidence="2">The sequence shown here is derived from an EMBL/GenBank/DDBJ whole genome shotgun (WGS) entry which is preliminary data.</text>
</comment>
<accession>A0A8H5TQC0</accession>
<feature type="compositionally biased region" description="Polar residues" evidence="1">
    <location>
        <begin position="15"/>
        <end position="27"/>
    </location>
</feature>
<gene>
    <name evidence="2" type="ORF">FHETE_2158</name>
</gene>
<dbReference type="EMBL" id="JAAGWQ010000033">
    <property type="protein sequence ID" value="KAF5676449.1"/>
    <property type="molecule type" value="Genomic_DNA"/>
</dbReference>
<dbReference type="Proteomes" id="UP000567885">
    <property type="component" value="Unassembled WGS sequence"/>
</dbReference>
<evidence type="ECO:0000256" key="1">
    <source>
        <dbReference type="SAM" id="MobiDB-lite"/>
    </source>
</evidence>
<feature type="compositionally biased region" description="Polar residues" evidence="1">
    <location>
        <begin position="34"/>
        <end position="43"/>
    </location>
</feature>